<reference evidence="1" key="1">
    <citation type="submission" date="2018-02" db="EMBL/GenBank/DDBJ databases">
        <title>Rhizophora mucronata_Transcriptome.</title>
        <authorList>
            <person name="Meera S.P."/>
            <person name="Sreeshan A."/>
            <person name="Augustine A."/>
        </authorList>
    </citation>
    <scope>NUCLEOTIDE SEQUENCE</scope>
    <source>
        <tissue evidence="1">Leaf</tissue>
    </source>
</reference>
<protein>
    <submittedName>
        <fullName evidence="1">Uncharacterized protein</fullName>
    </submittedName>
</protein>
<evidence type="ECO:0000313" key="1">
    <source>
        <dbReference type="EMBL" id="MBX45960.1"/>
    </source>
</evidence>
<proteinExistence type="predicted"/>
<sequence>MRNHKLRFDGCSMYFIFLKYLCTHPFYTFYQAEKISPIFPKYPINSLMKLNELSNYQH</sequence>
<name>A0A2P2NU43_RHIMU</name>
<accession>A0A2P2NU43</accession>
<organism evidence="1">
    <name type="scientific">Rhizophora mucronata</name>
    <name type="common">Asiatic mangrove</name>
    <dbReference type="NCBI Taxonomy" id="61149"/>
    <lineage>
        <taxon>Eukaryota</taxon>
        <taxon>Viridiplantae</taxon>
        <taxon>Streptophyta</taxon>
        <taxon>Embryophyta</taxon>
        <taxon>Tracheophyta</taxon>
        <taxon>Spermatophyta</taxon>
        <taxon>Magnoliopsida</taxon>
        <taxon>eudicotyledons</taxon>
        <taxon>Gunneridae</taxon>
        <taxon>Pentapetalae</taxon>
        <taxon>rosids</taxon>
        <taxon>fabids</taxon>
        <taxon>Malpighiales</taxon>
        <taxon>Rhizophoraceae</taxon>
        <taxon>Rhizophora</taxon>
    </lineage>
</organism>
<dbReference type="EMBL" id="GGEC01065476">
    <property type="protein sequence ID" value="MBX45960.1"/>
    <property type="molecule type" value="Transcribed_RNA"/>
</dbReference>
<dbReference type="AlphaFoldDB" id="A0A2P2NU43"/>